<feature type="compositionally biased region" description="Basic and acidic residues" evidence="1">
    <location>
        <begin position="97"/>
        <end position="106"/>
    </location>
</feature>
<evidence type="ECO:0000256" key="1">
    <source>
        <dbReference type="SAM" id="MobiDB-lite"/>
    </source>
</evidence>
<dbReference type="KEGG" id="vg:65115773"/>
<feature type="region of interest" description="Disordered" evidence="1">
    <location>
        <begin position="97"/>
        <end position="117"/>
    </location>
</feature>
<dbReference type="RefSeq" id="YP_010098103.1">
    <property type="nucleotide sequence ID" value="NC_055764.1"/>
</dbReference>
<name>A0A385DU43_9CAUD</name>
<dbReference type="Proteomes" id="UP000263200">
    <property type="component" value="Segment"/>
</dbReference>
<reference evidence="2 3" key="1">
    <citation type="submission" date="2018-07" db="EMBL/GenBank/DDBJ databases">
        <authorList>
            <person name="Paudel S."/>
            <person name="Allison O."/>
            <person name="Bailey A.D."/>
            <person name="Brown D.S."/>
            <person name="Bonilla M.E."/>
            <person name="Bonilla Y.V."/>
            <person name="Cates D."/>
            <person name="Carrothers E.I."/>
            <person name="Chibueze J."/>
            <person name="Davis M.L."/>
            <person name="DelaEspriella B.L."/>
            <person name="Draper A."/>
            <person name="Fleury J.A."/>
            <person name="Guzman S."/>
            <person name="Hibbitts D."/>
            <person name="Johnson I.J."/>
            <person name="Liu A."/>
            <person name="McGeady S.J."/>
            <person name="Nelson T.K."/>
            <person name="Parrish M.E."/>
            <person name="Pete A.B."/>
            <person name="Reed J."/>
            <person name="Burgos S.B."/>
            <person name="Summer D.S."/>
            <person name="Washington A.O."/>
            <person name="Belay S."/>
            <person name="Gibbs K.A."/>
            <person name="Guillen V.E."/>
            <person name="Modlin S.E."/>
            <person name="Buchser W.J."/>
            <person name="Forsyth M.H."/>
            <person name="Saha M.S."/>
            <person name="Butela K.A."/>
            <person name="Garlena R.A."/>
            <person name="Russell D.A."/>
            <person name="Pope W.H."/>
            <person name="Jacobs-Sera D."/>
            <person name="Hatfull G.F."/>
        </authorList>
    </citation>
    <scope>NUCLEOTIDE SEQUENCE [LARGE SCALE GENOMIC DNA]</scope>
</reference>
<accession>A0A385DU43</accession>
<feature type="compositionally biased region" description="Basic residues" evidence="1">
    <location>
        <begin position="108"/>
        <end position="117"/>
    </location>
</feature>
<dbReference type="EMBL" id="MH669013">
    <property type="protein sequence ID" value="AXQ62069.1"/>
    <property type="molecule type" value="Genomic_DNA"/>
</dbReference>
<keyword evidence="3" id="KW-1185">Reference proteome</keyword>
<sequence length="117" mass="13343">MANRSRLFRTGYEENIKGFGQLLRKSKPLDRALRYEAVQIAWHFRNRAGRGRGPGPHSADQVKVFKRVPGGRKKDRMEMMVVAYGQKNMKNASKTLREGLIKESGGRKISRRGRVSA</sequence>
<protein>
    <submittedName>
        <fullName evidence="2">Uncharacterized protein</fullName>
    </submittedName>
</protein>
<evidence type="ECO:0000313" key="3">
    <source>
        <dbReference type="Proteomes" id="UP000263200"/>
    </source>
</evidence>
<gene>
    <name evidence="2" type="primary">35</name>
    <name evidence="2" type="ORF">SEA_SKYSAND_35</name>
</gene>
<dbReference type="GeneID" id="65115773"/>
<organism evidence="2 3">
    <name type="scientific">Gordonia phage Skysand</name>
    <dbReference type="NCBI Taxonomy" id="2301559"/>
    <lineage>
        <taxon>Viruses</taxon>
        <taxon>Duplodnaviria</taxon>
        <taxon>Heunggongvirae</taxon>
        <taxon>Uroviricota</taxon>
        <taxon>Caudoviricetes</taxon>
        <taxon>Zierdtviridae</taxon>
        <taxon>Emilbogenvirinae</taxon>
        <taxon>Skysandvirus</taxon>
        <taxon>Skysandvirus skysand</taxon>
    </lineage>
</organism>
<proteinExistence type="predicted"/>
<evidence type="ECO:0000313" key="2">
    <source>
        <dbReference type="EMBL" id="AXQ62069.1"/>
    </source>
</evidence>